<comment type="caution">
    <text evidence="1">The sequence shown here is derived from an EMBL/GenBank/DDBJ whole genome shotgun (WGS) entry which is preliminary data.</text>
</comment>
<proteinExistence type="predicted"/>
<reference evidence="1" key="1">
    <citation type="submission" date="2022-03" db="EMBL/GenBank/DDBJ databases">
        <title>Draft genome sequence of Aduncisulcus paluster, a free-living microaerophilic Fornicata.</title>
        <authorList>
            <person name="Yuyama I."/>
            <person name="Kume K."/>
            <person name="Tamura T."/>
            <person name="Inagaki Y."/>
            <person name="Hashimoto T."/>
        </authorList>
    </citation>
    <scope>NUCLEOTIDE SEQUENCE</scope>
    <source>
        <strain evidence="1">NY0171</strain>
    </source>
</reference>
<dbReference type="EMBL" id="BQXS01010915">
    <property type="protein sequence ID" value="GKT35067.1"/>
    <property type="molecule type" value="Genomic_DNA"/>
</dbReference>
<gene>
    <name evidence="1" type="ORF">ADUPG1_008301</name>
</gene>
<dbReference type="Proteomes" id="UP001057375">
    <property type="component" value="Unassembled WGS sequence"/>
</dbReference>
<evidence type="ECO:0000313" key="2">
    <source>
        <dbReference type="Proteomes" id="UP001057375"/>
    </source>
</evidence>
<keyword evidence="2" id="KW-1185">Reference proteome</keyword>
<sequence>MSSEISSTIPFSPVPIASCSSNLTSIVLCKSIIAVTIIAKKRQCEILFIDLSSVHELAKSIILCESEEEIPFDSEFQYIHLQAVSMSVPNTQGKYCHVTHSIAPKNRNSGEKDPDKCKKSSALSSAKCLDGKALKKRLKSFHSLSVYYCDSPIFYISGNIRDLVGKSFHSFSPFLQHSPCSCDHRFYVLLQHNNTDKNRLVIYDSIKEFLYYFDSADGSSSESMAVLHKDWRDYSHSYMDLLGSILCPIRNTFDIIRGVDGHFTQSANSVFFVACVYSDKKCYSIRMYDLQRNTFTIIVDNLTRRHAVSGWICGDYVYVIHCENGRHSCGASHVEADLITGDGVGGFGTSEPSSFLPSLSSTIYLHRVNLLSREHTFRAFLSDFPMNSMAIVRNKLCIFHQSKDLYEPIFSVRPMHPLISCDESFVPFHDSLKESDVTDLPCTWRYDQRFSSNCFPMDNCSIISHPSMPYVCITVKDCMQYYDEFNPQISECGQMLASVWIQRRQIRGDHSRIVIRDRKLSILSKYDISEDQSDSAEKQWKWKSHFRMSLFNKRRWTNFRTQKSYDIPRKESKNAQQSRCVVQLAHSKTSDEVGSCSSHFSCSHGVGEDDYSLYVDDSPIILADLGLHEYRYHKLVNSYNPSIQYSFPSYCSYDSIIAYNSSFSQLFLDEQSHSFKSSPGKLFMSANSHFSQLSFPNLTTPSPSFLSCLFISAKECCIVLCDGMIYLLDLDEFSWILPNSLSTRCIISLLHNPLIISSLEWVIVLLEILLRRIDDWQAEIDFSEHFSSRDMAILCANLLKREEIGMNPYSLEYIFRTLRKITSHISFIENDEIDDESLTSIPRITLTEELTHFMFIYYYLYENIQSFGSVNSIFIEHVNGWSCVETKANRSLSSIGDFLKTIFQSGFILARYPVCRRSLSHFMNHFTKSSGMNVSQMFRSLPWINHPLFIAIILGVSSVVEMMGIHGLSPTHDQISAFCLSYNPHSISRDLVDEETTRISNIHFIDRQFIWKGFGRVVNDDIIIILKEIVCVSEIERIFNP</sequence>
<name>A0ABQ5KRG5_9EUKA</name>
<evidence type="ECO:0000313" key="1">
    <source>
        <dbReference type="EMBL" id="GKT35067.1"/>
    </source>
</evidence>
<protein>
    <submittedName>
        <fullName evidence="1">Uncharacterized protein</fullName>
    </submittedName>
</protein>
<organism evidence="1 2">
    <name type="scientific">Aduncisulcus paluster</name>
    <dbReference type="NCBI Taxonomy" id="2918883"/>
    <lineage>
        <taxon>Eukaryota</taxon>
        <taxon>Metamonada</taxon>
        <taxon>Carpediemonas-like organisms</taxon>
        <taxon>Aduncisulcus</taxon>
    </lineage>
</organism>
<accession>A0ABQ5KRG5</accession>